<dbReference type="GO" id="GO:0016209">
    <property type="term" value="F:antioxidant activity"/>
    <property type="evidence" value="ECO:0007669"/>
    <property type="project" value="InterPro"/>
</dbReference>
<evidence type="ECO:0000259" key="3">
    <source>
        <dbReference type="PROSITE" id="PS51352"/>
    </source>
</evidence>
<feature type="transmembrane region" description="Helical" evidence="2">
    <location>
        <begin position="124"/>
        <end position="144"/>
    </location>
</feature>
<evidence type="ECO:0000313" key="4">
    <source>
        <dbReference type="EMBL" id="SOC39607.1"/>
    </source>
</evidence>
<sequence>MSYIQIGNISVKTEWGAFILALLLFMLVEKIIYKKSTSLFQDALFNYIVVWKLSYILFEWPLFIKNPMSALYFSGGIWGHILAVIVASMFLIYRTKKQNGILDWNGLLYSFTVFYLLFQGSEFLLSGEWAVGVVILVASGYVAVKKGSRENPTWLFILILLNSIFLAYNEKLFALEGWLFICISTVVLVVMVFKEKHLLKNTVSWVFIVILAASVALNFEKGNKTVVLEGATEFELQTLSGETVKLSDYRGKKVILNFWATWCPPCKAEMPHMQSFYEEHGDEIEVIAVNLTSRDNGIEALKRFVDDNGLTFSIPLDVNGVFGDAYEIISIPTTYVIDEKGQIYQKIVGPMDKNTLESFLN</sequence>
<dbReference type="InterPro" id="IPR000866">
    <property type="entry name" value="AhpC/TSA"/>
</dbReference>
<keyword evidence="1" id="KW-1015">Disulfide bond</keyword>
<dbReference type="InterPro" id="IPR036249">
    <property type="entry name" value="Thioredoxin-like_sf"/>
</dbReference>
<dbReference type="GO" id="GO:0016491">
    <property type="term" value="F:oxidoreductase activity"/>
    <property type="evidence" value="ECO:0007669"/>
    <property type="project" value="InterPro"/>
</dbReference>
<dbReference type="OrthoDB" id="25753at2"/>
<dbReference type="Pfam" id="PF00578">
    <property type="entry name" value="AhpC-TSA"/>
    <property type="match status" value="1"/>
</dbReference>
<dbReference type="PROSITE" id="PS00194">
    <property type="entry name" value="THIOREDOXIN_1"/>
    <property type="match status" value="1"/>
</dbReference>
<dbReference type="RefSeq" id="WP_097149428.1">
    <property type="nucleotide sequence ID" value="NZ_OBQC01000006.1"/>
</dbReference>
<feature type="transmembrane region" description="Helical" evidence="2">
    <location>
        <begin position="174"/>
        <end position="193"/>
    </location>
</feature>
<keyword evidence="2" id="KW-0472">Membrane</keyword>
<dbReference type="PROSITE" id="PS51352">
    <property type="entry name" value="THIOREDOXIN_2"/>
    <property type="match status" value="1"/>
</dbReference>
<feature type="domain" description="Thioredoxin" evidence="3">
    <location>
        <begin position="225"/>
        <end position="361"/>
    </location>
</feature>
<dbReference type="CDD" id="cd02966">
    <property type="entry name" value="TlpA_like_family"/>
    <property type="match status" value="1"/>
</dbReference>
<feature type="transmembrane region" description="Helical" evidence="2">
    <location>
        <begin position="15"/>
        <end position="32"/>
    </location>
</feature>
<feature type="transmembrane region" description="Helical" evidence="2">
    <location>
        <begin position="151"/>
        <end position="168"/>
    </location>
</feature>
<organism evidence="4 5">
    <name type="scientific">Ureibacillus acetophenoni</name>
    <dbReference type="NCBI Taxonomy" id="614649"/>
    <lineage>
        <taxon>Bacteria</taxon>
        <taxon>Bacillati</taxon>
        <taxon>Bacillota</taxon>
        <taxon>Bacilli</taxon>
        <taxon>Bacillales</taxon>
        <taxon>Caryophanaceae</taxon>
        <taxon>Ureibacillus</taxon>
    </lineage>
</organism>
<evidence type="ECO:0000256" key="1">
    <source>
        <dbReference type="ARBA" id="ARBA00023157"/>
    </source>
</evidence>
<dbReference type="PANTHER" id="PTHR42852:SF13">
    <property type="entry name" value="PROTEIN DIPZ"/>
    <property type="match status" value="1"/>
</dbReference>
<evidence type="ECO:0000313" key="5">
    <source>
        <dbReference type="Proteomes" id="UP000219252"/>
    </source>
</evidence>
<dbReference type="PANTHER" id="PTHR42852">
    <property type="entry name" value="THIOL:DISULFIDE INTERCHANGE PROTEIN DSBE"/>
    <property type="match status" value="1"/>
</dbReference>
<keyword evidence="2" id="KW-1133">Transmembrane helix</keyword>
<feature type="transmembrane region" description="Helical" evidence="2">
    <location>
        <begin position="44"/>
        <end position="64"/>
    </location>
</feature>
<dbReference type="InterPro" id="IPR013766">
    <property type="entry name" value="Thioredoxin_domain"/>
</dbReference>
<keyword evidence="5" id="KW-1185">Reference proteome</keyword>
<proteinExistence type="predicted"/>
<feature type="transmembrane region" description="Helical" evidence="2">
    <location>
        <begin position="202"/>
        <end position="219"/>
    </location>
</feature>
<dbReference type="SUPFAM" id="SSF52833">
    <property type="entry name" value="Thioredoxin-like"/>
    <property type="match status" value="1"/>
</dbReference>
<gene>
    <name evidence="4" type="ORF">SAMN05877842_10625</name>
</gene>
<feature type="transmembrane region" description="Helical" evidence="2">
    <location>
        <begin position="70"/>
        <end position="93"/>
    </location>
</feature>
<dbReference type="InterPro" id="IPR050553">
    <property type="entry name" value="Thioredoxin_ResA/DsbE_sf"/>
</dbReference>
<evidence type="ECO:0000256" key="2">
    <source>
        <dbReference type="SAM" id="Phobius"/>
    </source>
</evidence>
<reference evidence="5" key="1">
    <citation type="submission" date="2017-08" db="EMBL/GenBank/DDBJ databases">
        <authorList>
            <person name="Varghese N."/>
            <person name="Submissions S."/>
        </authorList>
    </citation>
    <scope>NUCLEOTIDE SEQUENCE [LARGE SCALE GENOMIC DNA]</scope>
    <source>
        <strain evidence="5">JC23</strain>
    </source>
</reference>
<name>A0A285UD32_9BACL</name>
<accession>A0A285UD32</accession>
<dbReference type="InterPro" id="IPR017937">
    <property type="entry name" value="Thioredoxin_CS"/>
</dbReference>
<protein>
    <submittedName>
        <fullName evidence="4">Peroxiredoxin</fullName>
    </submittedName>
</protein>
<keyword evidence="2" id="KW-0812">Transmembrane</keyword>
<dbReference type="EMBL" id="OBQC01000006">
    <property type="protein sequence ID" value="SOC39607.1"/>
    <property type="molecule type" value="Genomic_DNA"/>
</dbReference>
<dbReference type="Gene3D" id="3.40.30.10">
    <property type="entry name" value="Glutaredoxin"/>
    <property type="match status" value="1"/>
</dbReference>
<dbReference type="Proteomes" id="UP000219252">
    <property type="component" value="Unassembled WGS sequence"/>
</dbReference>
<dbReference type="AlphaFoldDB" id="A0A285UD32"/>
<feature type="transmembrane region" description="Helical" evidence="2">
    <location>
        <begin position="100"/>
        <end position="118"/>
    </location>
</feature>